<sequence>MKQINLTGKLSLLVTSGIILSVGALGVYFDSFLKDTFLEDANKRMRYGFQHLASDLASVSQELQEGISFVRTDEQFLASIDLINNYQDKNDYNAALLDEEKKIIAEQLLSRVKLSLNHHIVLYDKNEDLVAFVEDQGDKYHLDFVSYEKGKRILYRREKKKTLDEKQSDENRKLYVKLPFPKKLPVDFHHQSYYAYASAEEGVITHHIRNGQILVTSHLSIFDTSGERVLMHIEMSHLFDDEYFKDLSGDLDLIIRYRADQENTADAHPLSEINTIKNLNIIHGERAYFSTARITTFDGDFFYYVALNKENLLVTLAKNRRQFLILIVIVVVLVLVLLRLVFSRTLIAPLELLMEQIRKIEKQDYSQSVPVKTDDELETISRNINKLAVAVREREDALLQSQKTLEHLSHHDPLTDLPNRRLFMSRLEQAMQRNENRGTGLAVFFLDLDEFKQVNDALGHDVGDQLLVEVSLRLAETIRSSDILARIGGDEFNILMEDIDNIRDVGVTAEKLLADFKVPFTCAGHELSTTVSIGIALYPDDGTDTVTLIKHADMAMYQSKENGRDDYSFFSAELAAHVKTRIDRINALKKALCNFEEFHLLYQPKICLRTGRVESMEALVRWQSTSLGFMRPDQFIPLAEETNLIIPLGEWIINQAFRDFILFQQSGSPAQKICVNVSGVQLMNSDIFSTVQQAIDRTGIRPEQIELEITESCIATDKKKVLQTLQRLRTMNLDLAIDDFGTGYSSMSYLQQLPVTRLKIDKSFIDNLPDSEESCAVVQAIIALARTFHLHITAEGVETAEQVNFLRKAGCDEIQGYFYAKPLSGEEFLTFSSAFTAEDLS</sequence>
<dbReference type="InterPro" id="IPR043128">
    <property type="entry name" value="Rev_trsase/Diguanyl_cyclase"/>
</dbReference>
<dbReference type="SMART" id="SM00304">
    <property type="entry name" value="HAMP"/>
    <property type="match status" value="1"/>
</dbReference>
<dbReference type="Pfam" id="PF00672">
    <property type="entry name" value="HAMP"/>
    <property type="match status" value="1"/>
</dbReference>
<dbReference type="CDD" id="cd01949">
    <property type="entry name" value="GGDEF"/>
    <property type="match status" value="1"/>
</dbReference>
<dbReference type="PROSITE" id="PS50883">
    <property type="entry name" value="EAL"/>
    <property type="match status" value="1"/>
</dbReference>
<dbReference type="InterPro" id="IPR035919">
    <property type="entry name" value="EAL_sf"/>
</dbReference>
<gene>
    <name evidence="5" type="ORF">VU01_10476</name>
</gene>
<reference evidence="5 6" key="1">
    <citation type="submission" date="2017-01" db="EMBL/GenBank/DDBJ databases">
        <title>The cable genome- insights into the physiology and evolution of filamentous bacteria capable of sulfide oxidation via long distance electron transfer.</title>
        <authorList>
            <person name="Schreiber L."/>
            <person name="Bjerg J.T."/>
            <person name="Boggild A."/>
            <person name="Van De Vossenberg J."/>
            <person name="Meysman F."/>
            <person name="Nielsen L.P."/>
            <person name="Schramm A."/>
            <person name="Kjeldsen K.U."/>
        </authorList>
    </citation>
    <scope>NUCLEOTIDE SEQUENCE [LARGE SCALE GENOMIC DNA]</scope>
    <source>
        <strain evidence="5">A5</strain>
    </source>
</reference>
<dbReference type="Gene3D" id="6.10.340.10">
    <property type="match status" value="1"/>
</dbReference>
<dbReference type="InterPro" id="IPR029787">
    <property type="entry name" value="Nucleotide_cyclase"/>
</dbReference>
<organism evidence="5 6">
    <name type="scientific">Candidatus Electrothrix marina</name>
    <dbReference type="NCBI Taxonomy" id="1859130"/>
    <lineage>
        <taxon>Bacteria</taxon>
        <taxon>Pseudomonadati</taxon>
        <taxon>Thermodesulfobacteriota</taxon>
        <taxon>Desulfobulbia</taxon>
        <taxon>Desulfobulbales</taxon>
        <taxon>Desulfobulbaceae</taxon>
        <taxon>Candidatus Electrothrix</taxon>
    </lineage>
</organism>
<dbReference type="CDD" id="cd06225">
    <property type="entry name" value="HAMP"/>
    <property type="match status" value="1"/>
</dbReference>
<dbReference type="SMART" id="SM00267">
    <property type="entry name" value="GGDEF"/>
    <property type="match status" value="1"/>
</dbReference>
<dbReference type="InterPro" id="IPR000160">
    <property type="entry name" value="GGDEF_dom"/>
</dbReference>
<dbReference type="Gene3D" id="3.30.70.270">
    <property type="match status" value="1"/>
</dbReference>
<evidence type="ECO:0000259" key="2">
    <source>
        <dbReference type="PROSITE" id="PS50883"/>
    </source>
</evidence>
<dbReference type="PANTHER" id="PTHR44757:SF2">
    <property type="entry name" value="BIOFILM ARCHITECTURE MAINTENANCE PROTEIN MBAA"/>
    <property type="match status" value="1"/>
</dbReference>
<dbReference type="CDD" id="cd01948">
    <property type="entry name" value="EAL"/>
    <property type="match status" value="1"/>
</dbReference>
<evidence type="ECO:0000313" key="6">
    <source>
        <dbReference type="Proteomes" id="UP000288892"/>
    </source>
</evidence>
<dbReference type="Pfam" id="PF00990">
    <property type="entry name" value="GGDEF"/>
    <property type="match status" value="1"/>
</dbReference>
<dbReference type="PANTHER" id="PTHR44757">
    <property type="entry name" value="DIGUANYLATE CYCLASE DGCP"/>
    <property type="match status" value="1"/>
</dbReference>
<feature type="domain" description="GGDEF" evidence="4">
    <location>
        <begin position="439"/>
        <end position="572"/>
    </location>
</feature>
<dbReference type="GO" id="GO:0016020">
    <property type="term" value="C:membrane"/>
    <property type="evidence" value="ECO:0007669"/>
    <property type="project" value="InterPro"/>
</dbReference>
<dbReference type="Gene3D" id="3.20.20.450">
    <property type="entry name" value="EAL domain"/>
    <property type="match status" value="1"/>
</dbReference>
<dbReference type="GO" id="GO:0007165">
    <property type="term" value="P:signal transduction"/>
    <property type="evidence" value="ECO:0007669"/>
    <property type="project" value="InterPro"/>
</dbReference>
<name>A0A444JFZ9_9BACT</name>
<dbReference type="SUPFAM" id="SSF55073">
    <property type="entry name" value="Nucleotide cyclase"/>
    <property type="match status" value="1"/>
</dbReference>
<dbReference type="SMART" id="SM00052">
    <property type="entry name" value="EAL"/>
    <property type="match status" value="1"/>
</dbReference>
<feature type="domain" description="HAMP" evidence="3">
    <location>
        <begin position="344"/>
        <end position="396"/>
    </location>
</feature>
<dbReference type="Pfam" id="PF00563">
    <property type="entry name" value="EAL"/>
    <property type="match status" value="1"/>
</dbReference>
<dbReference type="SUPFAM" id="SSF158472">
    <property type="entry name" value="HAMP domain-like"/>
    <property type="match status" value="1"/>
</dbReference>
<dbReference type="EMBL" id="MTKS01000047">
    <property type="protein sequence ID" value="RWX52040.1"/>
    <property type="molecule type" value="Genomic_DNA"/>
</dbReference>
<dbReference type="FunFam" id="3.30.70.270:FF:000001">
    <property type="entry name" value="Diguanylate cyclase domain protein"/>
    <property type="match status" value="1"/>
</dbReference>
<feature type="transmembrane region" description="Helical" evidence="1">
    <location>
        <begin position="12"/>
        <end position="33"/>
    </location>
</feature>
<dbReference type="PROSITE" id="PS50885">
    <property type="entry name" value="HAMP"/>
    <property type="match status" value="1"/>
</dbReference>
<evidence type="ECO:0000259" key="3">
    <source>
        <dbReference type="PROSITE" id="PS50885"/>
    </source>
</evidence>
<dbReference type="NCBIfam" id="TIGR00254">
    <property type="entry name" value="GGDEF"/>
    <property type="match status" value="1"/>
</dbReference>
<dbReference type="InterPro" id="IPR003660">
    <property type="entry name" value="HAMP_dom"/>
</dbReference>
<dbReference type="InterPro" id="IPR052155">
    <property type="entry name" value="Biofilm_reg_signaling"/>
</dbReference>
<accession>A0A444JFZ9</accession>
<evidence type="ECO:0000259" key="4">
    <source>
        <dbReference type="PROSITE" id="PS50887"/>
    </source>
</evidence>
<proteinExistence type="predicted"/>
<dbReference type="PROSITE" id="PS50887">
    <property type="entry name" value="GGDEF"/>
    <property type="match status" value="1"/>
</dbReference>
<feature type="transmembrane region" description="Helical" evidence="1">
    <location>
        <begin position="323"/>
        <end position="342"/>
    </location>
</feature>
<dbReference type="Proteomes" id="UP000288892">
    <property type="component" value="Unassembled WGS sequence"/>
</dbReference>
<feature type="domain" description="EAL" evidence="2">
    <location>
        <begin position="581"/>
        <end position="836"/>
    </location>
</feature>
<evidence type="ECO:0000256" key="1">
    <source>
        <dbReference type="SAM" id="Phobius"/>
    </source>
</evidence>
<keyword evidence="6" id="KW-1185">Reference proteome</keyword>
<keyword evidence="1" id="KW-0812">Transmembrane</keyword>
<evidence type="ECO:0000313" key="5">
    <source>
        <dbReference type="EMBL" id="RWX52040.1"/>
    </source>
</evidence>
<dbReference type="SUPFAM" id="SSF141868">
    <property type="entry name" value="EAL domain-like"/>
    <property type="match status" value="1"/>
</dbReference>
<dbReference type="GO" id="GO:0003824">
    <property type="term" value="F:catalytic activity"/>
    <property type="evidence" value="ECO:0007669"/>
    <property type="project" value="UniProtKB-ARBA"/>
</dbReference>
<comment type="caution">
    <text evidence="5">The sequence shown here is derived from an EMBL/GenBank/DDBJ whole genome shotgun (WGS) entry which is preliminary data.</text>
</comment>
<keyword evidence="1" id="KW-1133">Transmembrane helix</keyword>
<dbReference type="InterPro" id="IPR001633">
    <property type="entry name" value="EAL_dom"/>
</dbReference>
<dbReference type="AlphaFoldDB" id="A0A444JFZ9"/>
<protein>
    <submittedName>
        <fullName evidence="5">Diguanylate cyclase (GGDEF) domain-containing protein</fullName>
    </submittedName>
</protein>
<keyword evidence="1" id="KW-0472">Membrane</keyword>